<dbReference type="PANTHER" id="PTHR10974:SF75">
    <property type="entry name" value="SULFATASE DOMAIN-CONTAINING PROTEIN"/>
    <property type="match status" value="1"/>
</dbReference>
<dbReference type="GO" id="GO:0005615">
    <property type="term" value="C:extracellular space"/>
    <property type="evidence" value="ECO:0007669"/>
    <property type="project" value="TreeGrafter"/>
</dbReference>
<gene>
    <name evidence="1" type="ORF">BXYJ_LOCUS12566</name>
</gene>
<dbReference type="EMBL" id="CAJFDI010000005">
    <property type="protein sequence ID" value="CAD5232475.1"/>
    <property type="molecule type" value="Genomic_DNA"/>
</dbReference>
<keyword evidence="2" id="KW-1185">Reference proteome</keyword>
<organism evidence="1 2">
    <name type="scientific">Bursaphelenchus xylophilus</name>
    <name type="common">Pinewood nematode worm</name>
    <name type="synonym">Aphelenchoides xylophilus</name>
    <dbReference type="NCBI Taxonomy" id="6326"/>
    <lineage>
        <taxon>Eukaryota</taxon>
        <taxon>Metazoa</taxon>
        <taxon>Ecdysozoa</taxon>
        <taxon>Nematoda</taxon>
        <taxon>Chromadorea</taxon>
        <taxon>Rhabditida</taxon>
        <taxon>Tylenchina</taxon>
        <taxon>Tylenchomorpha</taxon>
        <taxon>Aphelenchoidea</taxon>
        <taxon>Aphelenchoididae</taxon>
        <taxon>Bursaphelenchus</taxon>
    </lineage>
</organism>
<dbReference type="AlphaFoldDB" id="A0A811LWJ8"/>
<reference evidence="1" key="1">
    <citation type="submission" date="2020-09" db="EMBL/GenBank/DDBJ databases">
        <authorList>
            <person name="Kikuchi T."/>
        </authorList>
    </citation>
    <scope>NUCLEOTIDE SEQUENCE</scope>
    <source>
        <strain evidence="1">Ka4C1</strain>
    </source>
</reference>
<accession>A0A811LWJ8</accession>
<evidence type="ECO:0000313" key="1">
    <source>
        <dbReference type="EMBL" id="CAD5232475.1"/>
    </source>
</evidence>
<dbReference type="OrthoDB" id="413313at2759"/>
<dbReference type="Proteomes" id="UP000659654">
    <property type="component" value="Unassembled WGS sequence"/>
</dbReference>
<comment type="caution">
    <text evidence="1">The sequence shown here is derived from an EMBL/GenBank/DDBJ whole genome shotgun (WGS) entry which is preliminary data.</text>
</comment>
<dbReference type="Pfam" id="PF02995">
    <property type="entry name" value="DUF229"/>
    <property type="match status" value="1"/>
</dbReference>
<dbReference type="SUPFAM" id="SSF53649">
    <property type="entry name" value="Alkaline phosphatase-like"/>
    <property type="match status" value="1"/>
</dbReference>
<dbReference type="PANTHER" id="PTHR10974">
    <property type="entry name" value="FI08016P-RELATED"/>
    <property type="match status" value="1"/>
</dbReference>
<protein>
    <submittedName>
        <fullName evidence="1">(pine wood nematode) hypothetical protein</fullName>
    </submittedName>
</protein>
<proteinExistence type="predicted"/>
<dbReference type="InterPro" id="IPR017850">
    <property type="entry name" value="Alkaline_phosphatase_core_sf"/>
</dbReference>
<evidence type="ECO:0000313" key="2">
    <source>
        <dbReference type="Proteomes" id="UP000659654"/>
    </source>
</evidence>
<dbReference type="EMBL" id="CAJFCV020000005">
    <property type="protein sequence ID" value="CAG9125006.1"/>
    <property type="molecule type" value="Genomic_DNA"/>
</dbReference>
<dbReference type="InterPro" id="IPR004245">
    <property type="entry name" value="DUF229"/>
</dbReference>
<name>A0A811LWJ8_BURXY</name>
<sequence>MMFTILRDNIPKRSCTPTLEVRSELKKNKLKLIGRFEEDEMCEMRCVNQTKFGYQSIGHWAELMADDVIETFCDNIEVRCAINATETYHYLHYQLVKKPKKLPPYMNSTDDVPSKSRPNLHVMLLDSVALPHFLRAMPRTFKYLKSSLSSYLFTYNNKAGLNSIPNGFVLYMDKLVEAAKADPLGKKLPSGKMRELNPCGRNTSYLARFFKENGYRTLLNEDWSIEIHKNCKAQQESYIDEFFNSYFNHKCQIWPHFFATERLGPGGRSHFHSNLWEPHCHERHLQQFDYLEQFMEMYKDEPIATFSWLTYLVHDWRGDLFGYDLDFLQFFERITPKLSNSHFILLADHGNRLYEERTFRLDRLEDNNPLLLYIPPQNLLKNEEFKNRLNENSRQLVTPYDTYATLKDIALHGHLFDDKYNFSSPPPAGISDNTGSSWLRPLKQPRNCDSLHIPYQYCLCKSSSEAQNITDDFKFKLAETCIQKMNKELKSNPKVAALCENLSVDRSYKPVVQKHGDKGAVYRVDFKTTPGGGLYDGYVQINVIWPLGIEVSNFRMFRLLQCVLLVIAIGLHFSSWNHIYAAPAKKHPTYRNLYHPVADVPKEPLHPCLCHLQNFRIEFTIHLSLDRLFNRAEHEYTKTSFIERPKINLEHSISYEEPKNADNTLENTIQNQPQWEQYNIKRQEETVDNLASENYKLRKKFVGYKALEEKMKPQGILNTYESRKDFHRKDQAVLQTPQITIEKLTKY</sequence>
<dbReference type="Proteomes" id="UP000582659">
    <property type="component" value="Unassembled WGS sequence"/>
</dbReference>